<dbReference type="EMBL" id="JACGCM010002656">
    <property type="protein sequence ID" value="KAF6137472.1"/>
    <property type="molecule type" value="Genomic_DNA"/>
</dbReference>
<proteinExistence type="predicted"/>
<gene>
    <name evidence="2" type="ORF">GIB67_016665</name>
</gene>
<evidence type="ECO:0000256" key="1">
    <source>
        <dbReference type="SAM" id="MobiDB-lite"/>
    </source>
</evidence>
<feature type="region of interest" description="Disordered" evidence="1">
    <location>
        <begin position="1"/>
        <end position="31"/>
    </location>
</feature>
<organism evidence="2 3">
    <name type="scientific">Kingdonia uniflora</name>
    <dbReference type="NCBI Taxonomy" id="39325"/>
    <lineage>
        <taxon>Eukaryota</taxon>
        <taxon>Viridiplantae</taxon>
        <taxon>Streptophyta</taxon>
        <taxon>Embryophyta</taxon>
        <taxon>Tracheophyta</taxon>
        <taxon>Spermatophyta</taxon>
        <taxon>Magnoliopsida</taxon>
        <taxon>Ranunculales</taxon>
        <taxon>Circaeasteraceae</taxon>
        <taxon>Kingdonia</taxon>
    </lineage>
</organism>
<evidence type="ECO:0000313" key="3">
    <source>
        <dbReference type="Proteomes" id="UP000541444"/>
    </source>
</evidence>
<protein>
    <submittedName>
        <fullName evidence="2">Uncharacterized protein</fullName>
    </submittedName>
</protein>
<sequence>MLETTPIPQGIPISESRRQISQRARREREQQLKGDAIIRGVSQRAKVARNLDVDFNRTLICTGISVSIVSIPTTPIVPSPIPIANDSIFSTEEDLLSNVISIPPFSHTHETDNFPSIRNFEIGDTSRTRVNMFNVDFNDQCALSEDKNCQRNDIRGVGLQMGRHFLGQMDVRCIHCSALHWLDEKLSQSSILNPRFGQYCFQGKIRLPTLGPLPTELQELYDGNGILSRSFRNYLRDYNVAITFTSLGVHMDD</sequence>
<name>A0A7J7L4H5_9MAGN</name>
<dbReference type="Proteomes" id="UP000541444">
    <property type="component" value="Unassembled WGS sequence"/>
</dbReference>
<evidence type="ECO:0000313" key="2">
    <source>
        <dbReference type="EMBL" id="KAF6137472.1"/>
    </source>
</evidence>
<keyword evidence="3" id="KW-1185">Reference proteome</keyword>
<accession>A0A7J7L4H5</accession>
<comment type="caution">
    <text evidence="2">The sequence shown here is derived from an EMBL/GenBank/DDBJ whole genome shotgun (WGS) entry which is preliminary data.</text>
</comment>
<dbReference type="AlphaFoldDB" id="A0A7J7L4H5"/>
<dbReference type="OrthoDB" id="1928976at2759"/>
<feature type="compositionally biased region" description="Low complexity" evidence="1">
    <location>
        <begin position="11"/>
        <end position="22"/>
    </location>
</feature>
<reference evidence="2 3" key="1">
    <citation type="journal article" date="2020" name="IScience">
        <title>Genome Sequencing of the Endangered Kingdonia uniflora (Circaeasteraceae, Ranunculales) Reveals Potential Mechanisms of Evolutionary Specialization.</title>
        <authorList>
            <person name="Sun Y."/>
            <person name="Deng T."/>
            <person name="Zhang A."/>
            <person name="Moore M.J."/>
            <person name="Landis J.B."/>
            <person name="Lin N."/>
            <person name="Zhang H."/>
            <person name="Zhang X."/>
            <person name="Huang J."/>
            <person name="Zhang X."/>
            <person name="Sun H."/>
            <person name="Wang H."/>
        </authorList>
    </citation>
    <scope>NUCLEOTIDE SEQUENCE [LARGE SCALE GENOMIC DNA]</scope>
    <source>
        <strain evidence="2">TB1705</strain>
        <tissue evidence="2">Leaf</tissue>
    </source>
</reference>